<dbReference type="OrthoDB" id="6898010at2"/>
<protein>
    <submittedName>
        <fullName evidence="1">Uncharacterized protein</fullName>
    </submittedName>
</protein>
<dbReference type="EMBL" id="FNZE01000003">
    <property type="protein sequence ID" value="SEI92313.1"/>
    <property type="molecule type" value="Genomic_DNA"/>
</dbReference>
<name>A0A1H6UJ14_9PSED</name>
<keyword evidence="2" id="KW-1185">Reference proteome</keyword>
<organism evidence="1 2">
    <name type="scientific">Pseudomonas linyingensis</name>
    <dbReference type="NCBI Taxonomy" id="915471"/>
    <lineage>
        <taxon>Bacteria</taxon>
        <taxon>Pseudomonadati</taxon>
        <taxon>Pseudomonadota</taxon>
        <taxon>Gammaproteobacteria</taxon>
        <taxon>Pseudomonadales</taxon>
        <taxon>Pseudomonadaceae</taxon>
        <taxon>Pseudomonas</taxon>
    </lineage>
</organism>
<evidence type="ECO:0000313" key="2">
    <source>
        <dbReference type="Proteomes" id="UP000242930"/>
    </source>
</evidence>
<accession>A0A1H6UJ14</accession>
<dbReference type="STRING" id="915471.SAMN05216201_103119"/>
<gene>
    <name evidence="1" type="ORF">SAMN05216201_103119</name>
</gene>
<dbReference type="Proteomes" id="UP000242930">
    <property type="component" value="Unassembled WGS sequence"/>
</dbReference>
<evidence type="ECO:0000313" key="1">
    <source>
        <dbReference type="EMBL" id="SEI92313.1"/>
    </source>
</evidence>
<proteinExistence type="predicted"/>
<reference evidence="2" key="1">
    <citation type="submission" date="2016-10" db="EMBL/GenBank/DDBJ databases">
        <authorList>
            <person name="Varghese N."/>
            <person name="Submissions S."/>
        </authorList>
    </citation>
    <scope>NUCLEOTIDE SEQUENCE [LARGE SCALE GENOMIC DNA]</scope>
    <source>
        <strain evidence="2">LMG 25967</strain>
    </source>
</reference>
<sequence>MAIRTLKKSLGHTGDAQDEWEQITDGCIVVSYNTVRANADVSWRPYAKEDDWQDLPYVSADLPGSDEKIIEFVLDYLDLNEED</sequence>
<dbReference type="RefSeq" id="WP_090307715.1">
    <property type="nucleotide sequence ID" value="NZ_FNZE01000003.1"/>
</dbReference>
<dbReference type="AlphaFoldDB" id="A0A1H6UJ14"/>